<keyword evidence="6" id="KW-0812">Transmembrane</keyword>
<evidence type="ECO:0000313" key="11">
    <source>
        <dbReference type="EMBL" id="KAF3884422.1"/>
    </source>
</evidence>
<feature type="domain" description="Multidrug resistance protein MdtA-like C-terminal permuted SH3" evidence="10">
    <location>
        <begin position="438"/>
        <end position="495"/>
    </location>
</feature>
<dbReference type="PANTHER" id="PTHR32347:SF14">
    <property type="entry name" value="EFFLUX SYSTEM COMPONENT YKNX-RELATED"/>
    <property type="match status" value="1"/>
</dbReference>
<comment type="caution">
    <text evidence="12">The sequence shown here is derived from an EMBL/GenBank/DDBJ whole genome shotgun (WGS) entry which is preliminary data.</text>
</comment>
<dbReference type="InterPro" id="IPR058627">
    <property type="entry name" value="MdtA-like_C"/>
</dbReference>
<dbReference type="Pfam" id="PF25967">
    <property type="entry name" value="RND-MFP_C"/>
    <property type="match status" value="1"/>
</dbReference>
<dbReference type="InterPro" id="IPR058792">
    <property type="entry name" value="Beta-barrel_RND_2"/>
</dbReference>
<dbReference type="InterPro" id="IPR050465">
    <property type="entry name" value="UPF0194_transport"/>
</dbReference>
<dbReference type="EMBL" id="JHEG02000054">
    <property type="protein sequence ID" value="KIE09614.1"/>
    <property type="molecule type" value="Genomic_DNA"/>
</dbReference>
<evidence type="ECO:0000256" key="4">
    <source>
        <dbReference type="SAM" id="Coils"/>
    </source>
</evidence>
<feature type="coiled-coil region" evidence="4">
    <location>
        <begin position="150"/>
        <end position="307"/>
    </location>
</feature>
<feature type="domain" description="CusB-like beta-barrel" evidence="9">
    <location>
        <begin position="358"/>
        <end position="432"/>
    </location>
</feature>
<evidence type="ECO:0000256" key="2">
    <source>
        <dbReference type="ARBA" id="ARBA00009477"/>
    </source>
</evidence>
<dbReference type="InterPro" id="IPR059052">
    <property type="entry name" value="HH_YbhG-like"/>
</dbReference>
<keyword evidence="6" id="KW-1133">Transmembrane helix</keyword>
<feature type="domain" description="Multidrug resistance protein MdtA-like alpha-helical hairpin" evidence="7">
    <location>
        <begin position="186"/>
        <end position="248"/>
    </location>
</feature>
<dbReference type="PRINTS" id="PR01490">
    <property type="entry name" value="RTXTOXIND"/>
</dbReference>
<keyword evidence="13" id="KW-1185">Reference proteome</keyword>
<dbReference type="Gene3D" id="2.40.420.20">
    <property type="match status" value="1"/>
</dbReference>
<dbReference type="Pfam" id="PF25881">
    <property type="entry name" value="HH_YBHG"/>
    <property type="match status" value="2"/>
</dbReference>
<dbReference type="GO" id="GO:0030313">
    <property type="term" value="C:cell envelope"/>
    <property type="evidence" value="ECO:0007669"/>
    <property type="project" value="UniProtKB-SubCell"/>
</dbReference>
<feature type="domain" description="YbhG-like alpha-helical hairpin" evidence="8">
    <location>
        <begin position="261"/>
        <end position="310"/>
    </location>
</feature>
<dbReference type="GO" id="GO:0016020">
    <property type="term" value="C:membrane"/>
    <property type="evidence" value="ECO:0007669"/>
    <property type="project" value="InterPro"/>
</dbReference>
<proteinExistence type="inferred from homology"/>
<dbReference type="InterPro" id="IPR006143">
    <property type="entry name" value="RND_pump_MFP"/>
</dbReference>
<dbReference type="Gene3D" id="1.10.287.470">
    <property type="entry name" value="Helix hairpin bin"/>
    <property type="match status" value="2"/>
</dbReference>
<keyword evidence="6" id="KW-0472">Membrane</keyword>
<dbReference type="AlphaFoldDB" id="A0A0C1QVW3"/>
<reference evidence="12" key="1">
    <citation type="journal article" date="2015" name="Genome Announc.">
        <title>Draft Genome Sequence of Tolypothrix boutellei Strain VB521301.</title>
        <authorList>
            <person name="Chandrababunaidu M.M."/>
            <person name="Singh D."/>
            <person name="Sen D."/>
            <person name="Bhan S."/>
            <person name="Das S."/>
            <person name="Gupta A."/>
            <person name="Adhikary S.P."/>
            <person name="Tripathy S."/>
        </authorList>
    </citation>
    <scope>NUCLEOTIDE SEQUENCE</scope>
    <source>
        <strain evidence="12">VB521301</strain>
    </source>
</reference>
<evidence type="ECO:0000259" key="10">
    <source>
        <dbReference type="Pfam" id="PF25967"/>
    </source>
</evidence>
<evidence type="ECO:0000256" key="1">
    <source>
        <dbReference type="ARBA" id="ARBA00004196"/>
    </source>
</evidence>
<feature type="domain" description="YbhG-like alpha-helical hairpin" evidence="8">
    <location>
        <begin position="115"/>
        <end position="165"/>
    </location>
</feature>
<dbReference type="GO" id="GO:0022857">
    <property type="term" value="F:transmembrane transporter activity"/>
    <property type="evidence" value="ECO:0007669"/>
    <property type="project" value="InterPro"/>
</dbReference>
<feature type="region of interest" description="Disordered" evidence="5">
    <location>
        <begin position="496"/>
        <end position="526"/>
    </location>
</feature>
<dbReference type="Gene3D" id="2.40.30.170">
    <property type="match status" value="1"/>
</dbReference>
<evidence type="ECO:0000259" key="7">
    <source>
        <dbReference type="Pfam" id="PF25876"/>
    </source>
</evidence>
<keyword evidence="3 4" id="KW-0175">Coiled coil</keyword>
<dbReference type="STRING" id="1479485.DA73_0225015"/>
<dbReference type="InterPro" id="IPR058624">
    <property type="entry name" value="MdtA-like_HH"/>
</dbReference>
<dbReference type="Pfam" id="PF25954">
    <property type="entry name" value="Beta-barrel_RND_2"/>
    <property type="match status" value="1"/>
</dbReference>
<evidence type="ECO:0000256" key="5">
    <source>
        <dbReference type="SAM" id="MobiDB-lite"/>
    </source>
</evidence>
<dbReference type="SUPFAM" id="SSF111369">
    <property type="entry name" value="HlyD-like secretion proteins"/>
    <property type="match status" value="3"/>
</dbReference>
<dbReference type="OrthoDB" id="505602at2"/>
<accession>A0A0C1QVW3</accession>
<evidence type="ECO:0000256" key="6">
    <source>
        <dbReference type="SAM" id="Phobius"/>
    </source>
</evidence>
<feature type="transmembrane region" description="Helical" evidence="6">
    <location>
        <begin position="26"/>
        <end position="44"/>
    </location>
</feature>
<feature type="compositionally biased region" description="Gly residues" evidence="5">
    <location>
        <begin position="511"/>
        <end position="526"/>
    </location>
</feature>
<evidence type="ECO:0000259" key="9">
    <source>
        <dbReference type="Pfam" id="PF25954"/>
    </source>
</evidence>
<gene>
    <name evidence="12" type="ORF">DA73_0225015</name>
    <name evidence="11" type="ORF">DA73_0400002235</name>
</gene>
<protein>
    <submittedName>
        <fullName evidence="11">Efflux RND transporter periplasmic adaptor subunit</fullName>
    </submittedName>
</protein>
<evidence type="ECO:0000313" key="12">
    <source>
        <dbReference type="EMBL" id="KIE09614.1"/>
    </source>
</evidence>
<dbReference type="Gene3D" id="2.40.50.100">
    <property type="match status" value="2"/>
</dbReference>
<dbReference type="RefSeq" id="WP_038075339.1">
    <property type="nucleotide sequence ID" value="NZ_JHEG04000001.1"/>
</dbReference>
<reference evidence="11" key="2">
    <citation type="submission" date="2019-11" db="EMBL/GenBank/DDBJ databases">
        <title>Improved Assembly of Tolypothrix boutellei genome.</title>
        <authorList>
            <person name="Sarangi A.N."/>
            <person name="Mukherjee M."/>
            <person name="Ghosh S."/>
            <person name="Singh D."/>
            <person name="Das A."/>
            <person name="Kant S."/>
            <person name="Prusty A."/>
            <person name="Tripathy S."/>
        </authorList>
    </citation>
    <scope>NUCLEOTIDE SEQUENCE</scope>
    <source>
        <strain evidence="11">VB521301</strain>
    </source>
</reference>
<dbReference type="PANTHER" id="PTHR32347">
    <property type="entry name" value="EFFLUX SYSTEM COMPONENT YKNX-RELATED"/>
    <property type="match status" value="1"/>
</dbReference>
<evidence type="ECO:0000313" key="13">
    <source>
        <dbReference type="Proteomes" id="UP000029738"/>
    </source>
</evidence>
<sequence>MAFDSIQPGTSTPFKKAPVNQWLTKWLIGLLILTTLGGGTYLAYNQLVAVQRQEARRKLQTVSVERASLPIAIAANGTIQPKQSTNVSPKSSGRLKKLLVEEGDFVKEGQILAYMDDSNFQGQLLQAKGQLTSAQANLKKVMAGNRPQEIAQARARLREAQANLKRLEAGNRPEDIAKAQAEVRKNEALIAQAQSRLDLAQARVKRLQSPFQEGAVSRDTYDEAVAEERNAKDNLEQTKASLAVAKQDFAKQNNGYQAEEVDQARAQVEEAQQALALSQAGSRQEDIEQARAQVVQAQGTLRDVQTQIEDTIVRAPFSGIVTKKYADPGDFVTPTTSGSDVSSATSSSILSLASTYQVVANVAETDIAKIRVGQSVTIKADAFKGQTFKGKVAQTAALATVTSNVTSIEVRADILQNSQKLLPGMNVDVEFNVGKLNNALVIPTVALVRQDNGTGVLVLRENGRPRFTPIDPGVTVNNKTEVRSGLQGDEKVVISTPRRSQTGNPSVLPGLGFGGGMGGGRRGGFR</sequence>
<dbReference type="EMBL" id="JHEG04000001">
    <property type="protein sequence ID" value="KAF3884422.1"/>
    <property type="molecule type" value="Genomic_DNA"/>
</dbReference>
<comment type="similarity">
    <text evidence="2">Belongs to the membrane fusion protein (MFP) (TC 8.A.1) family.</text>
</comment>
<evidence type="ECO:0000256" key="3">
    <source>
        <dbReference type="ARBA" id="ARBA00023054"/>
    </source>
</evidence>
<dbReference type="NCBIfam" id="TIGR01730">
    <property type="entry name" value="RND_mfp"/>
    <property type="match status" value="1"/>
</dbReference>
<dbReference type="Proteomes" id="UP000029738">
    <property type="component" value="Unassembled WGS sequence"/>
</dbReference>
<evidence type="ECO:0000259" key="8">
    <source>
        <dbReference type="Pfam" id="PF25881"/>
    </source>
</evidence>
<name>A0A0C1QVW3_9CYAN</name>
<comment type="subcellular location">
    <subcellularLocation>
        <location evidence="1">Cell envelope</location>
    </subcellularLocation>
</comment>
<organism evidence="12">
    <name type="scientific">Tolypothrix bouteillei VB521301</name>
    <dbReference type="NCBI Taxonomy" id="1479485"/>
    <lineage>
        <taxon>Bacteria</taxon>
        <taxon>Bacillati</taxon>
        <taxon>Cyanobacteriota</taxon>
        <taxon>Cyanophyceae</taxon>
        <taxon>Nostocales</taxon>
        <taxon>Tolypothrichaceae</taxon>
        <taxon>Tolypothrix</taxon>
    </lineage>
</organism>
<dbReference type="Pfam" id="PF25876">
    <property type="entry name" value="HH_MFP_RND"/>
    <property type="match status" value="1"/>
</dbReference>